<reference evidence="2" key="2">
    <citation type="submission" date="2020-09" db="EMBL/GenBank/DDBJ databases">
        <authorList>
            <person name="Sun Q."/>
            <person name="Ohkuma M."/>
        </authorList>
    </citation>
    <scope>NUCLEOTIDE SEQUENCE</scope>
    <source>
        <strain evidence="2">JCM 17251</strain>
    </source>
</reference>
<dbReference type="EMBL" id="BMOS01000008">
    <property type="protein sequence ID" value="GGN55907.1"/>
    <property type="molecule type" value="Genomic_DNA"/>
</dbReference>
<keyword evidence="3" id="KW-1185">Reference proteome</keyword>
<dbReference type="Pfam" id="PF13618">
    <property type="entry name" value="Gluconate_2-dh3"/>
    <property type="match status" value="1"/>
</dbReference>
<sequence>MTDNGNKINNKSTEEKQEFDSSRRRFVKNTGMIIGGVAGGSVLGGLLTNQFQSDTETTDGKKEPAPATEARMFFTRYEDFVVLEQATERIYPEDDNGPGAIGLGVPYFIDKQLAGKWGVNAKDYRQGPFLESDPTADMSSLTRGEIFILGLRKINEESQSRFDTTFAKIEAEQQDEILANFASGDVDMKGIGSNRFFDLLRTATLEGAYSDPMYGGNRNIEGWKMKEFPGAVASYADIIDEEEFVKMDPVSLTNYQQKS</sequence>
<evidence type="ECO:0000256" key="1">
    <source>
        <dbReference type="SAM" id="MobiDB-lite"/>
    </source>
</evidence>
<evidence type="ECO:0000313" key="2">
    <source>
        <dbReference type="EMBL" id="GGN55907.1"/>
    </source>
</evidence>
<feature type="compositionally biased region" description="Polar residues" evidence="1">
    <location>
        <begin position="1"/>
        <end position="11"/>
    </location>
</feature>
<evidence type="ECO:0000313" key="3">
    <source>
        <dbReference type="Proteomes" id="UP000624041"/>
    </source>
</evidence>
<proteinExistence type="predicted"/>
<gene>
    <name evidence="2" type="ORF">GCM10007971_15180</name>
</gene>
<protein>
    <submittedName>
        <fullName evidence="2">Oxidoreductase</fullName>
    </submittedName>
</protein>
<comment type="caution">
    <text evidence="2">The sequence shown here is derived from an EMBL/GenBank/DDBJ whole genome shotgun (WGS) entry which is preliminary data.</text>
</comment>
<organism evidence="2 3">
    <name type="scientific">Oceanobacillus indicireducens</name>
    <dbReference type="NCBI Taxonomy" id="1004261"/>
    <lineage>
        <taxon>Bacteria</taxon>
        <taxon>Bacillati</taxon>
        <taxon>Bacillota</taxon>
        <taxon>Bacilli</taxon>
        <taxon>Bacillales</taxon>
        <taxon>Bacillaceae</taxon>
        <taxon>Oceanobacillus</taxon>
    </lineage>
</organism>
<reference evidence="2" key="1">
    <citation type="journal article" date="2014" name="Int. J. Syst. Evol. Microbiol.">
        <title>Complete genome sequence of Corynebacterium casei LMG S-19264T (=DSM 44701T), isolated from a smear-ripened cheese.</title>
        <authorList>
            <consortium name="US DOE Joint Genome Institute (JGI-PGF)"/>
            <person name="Walter F."/>
            <person name="Albersmeier A."/>
            <person name="Kalinowski J."/>
            <person name="Ruckert C."/>
        </authorList>
    </citation>
    <scope>NUCLEOTIDE SEQUENCE</scope>
    <source>
        <strain evidence="2">JCM 17251</strain>
    </source>
</reference>
<dbReference type="AlphaFoldDB" id="A0A918D185"/>
<dbReference type="Proteomes" id="UP000624041">
    <property type="component" value="Unassembled WGS sequence"/>
</dbReference>
<feature type="compositionally biased region" description="Basic and acidic residues" evidence="1">
    <location>
        <begin position="12"/>
        <end position="22"/>
    </location>
</feature>
<dbReference type="InterPro" id="IPR027056">
    <property type="entry name" value="Gluconate_2DH_su3"/>
</dbReference>
<feature type="region of interest" description="Disordered" evidence="1">
    <location>
        <begin position="1"/>
        <end position="22"/>
    </location>
</feature>
<accession>A0A918D185</accession>
<dbReference type="RefSeq" id="WP_188856681.1">
    <property type="nucleotide sequence ID" value="NZ_BMOS01000008.1"/>
</dbReference>
<name>A0A918D185_9BACI</name>